<evidence type="ECO:0008006" key="4">
    <source>
        <dbReference type="Google" id="ProtNLM"/>
    </source>
</evidence>
<keyword evidence="1" id="KW-0812">Transmembrane</keyword>
<dbReference type="AlphaFoldDB" id="A0A1U6IPN4"/>
<name>A0A1U6IPN4_9SPHN</name>
<dbReference type="Proteomes" id="UP000190989">
    <property type="component" value="Unassembled WGS sequence"/>
</dbReference>
<organism evidence="2 3">
    <name type="scientific">Novosphingobium mathurense</name>
    <dbReference type="NCBI Taxonomy" id="428990"/>
    <lineage>
        <taxon>Bacteria</taxon>
        <taxon>Pseudomonadati</taxon>
        <taxon>Pseudomonadota</taxon>
        <taxon>Alphaproteobacteria</taxon>
        <taxon>Sphingomonadales</taxon>
        <taxon>Sphingomonadaceae</taxon>
        <taxon>Novosphingobium</taxon>
    </lineage>
</organism>
<keyword evidence="3" id="KW-1185">Reference proteome</keyword>
<dbReference type="Pfam" id="PF10617">
    <property type="entry name" value="DUF2474"/>
    <property type="match status" value="1"/>
</dbReference>
<sequence length="43" mass="4885">MKGSRLDADEAPLWKRLGWMALIWVGSVTGLGLLSLAIRFWLR</sequence>
<evidence type="ECO:0000313" key="3">
    <source>
        <dbReference type="Proteomes" id="UP000190989"/>
    </source>
</evidence>
<protein>
    <recommendedName>
        <fullName evidence="4">DUF2474 domain-containing protein</fullName>
    </recommendedName>
</protein>
<evidence type="ECO:0000256" key="1">
    <source>
        <dbReference type="SAM" id="Phobius"/>
    </source>
</evidence>
<accession>A0A1U6IPN4</accession>
<keyword evidence="1" id="KW-0472">Membrane</keyword>
<dbReference type="InterPro" id="IPR018895">
    <property type="entry name" value="DUF2474"/>
</dbReference>
<dbReference type="EMBL" id="FVZE01000010">
    <property type="protein sequence ID" value="SLK09930.1"/>
    <property type="molecule type" value="Genomic_DNA"/>
</dbReference>
<evidence type="ECO:0000313" key="2">
    <source>
        <dbReference type="EMBL" id="SLK09930.1"/>
    </source>
</evidence>
<reference evidence="3" key="1">
    <citation type="submission" date="2017-02" db="EMBL/GenBank/DDBJ databases">
        <authorList>
            <person name="Varghese N."/>
            <person name="Submissions S."/>
        </authorList>
    </citation>
    <scope>NUCLEOTIDE SEQUENCE [LARGE SCALE GENOMIC DNA]</scope>
    <source>
        <strain evidence="3">SM117</strain>
    </source>
</reference>
<dbReference type="STRING" id="428990.SAMN06295987_11086"/>
<dbReference type="RefSeq" id="WP_079731742.1">
    <property type="nucleotide sequence ID" value="NZ_FVZE01000010.1"/>
</dbReference>
<gene>
    <name evidence="2" type="ORF">SAMN06295987_11086</name>
</gene>
<keyword evidence="1" id="KW-1133">Transmembrane helix</keyword>
<proteinExistence type="predicted"/>
<feature type="transmembrane region" description="Helical" evidence="1">
    <location>
        <begin position="20"/>
        <end position="42"/>
    </location>
</feature>